<reference evidence="17 18" key="1">
    <citation type="submission" date="2023-02" db="EMBL/GenBank/DDBJ databases">
        <title>LHISI_Scaffold_Assembly.</title>
        <authorList>
            <person name="Stuart O.P."/>
            <person name="Cleave R."/>
            <person name="Magrath M.J.L."/>
            <person name="Mikheyev A.S."/>
        </authorList>
    </citation>
    <scope>NUCLEOTIDE SEQUENCE [LARGE SCALE GENOMIC DNA]</scope>
    <source>
        <strain evidence="17">Daus_M_001</strain>
        <tissue evidence="17">Leg muscle</tissue>
    </source>
</reference>
<proteinExistence type="inferred from homology"/>
<evidence type="ECO:0000256" key="2">
    <source>
        <dbReference type="ARBA" id="ARBA00004123"/>
    </source>
</evidence>
<evidence type="ECO:0000313" key="17">
    <source>
        <dbReference type="EMBL" id="KAJ8866159.1"/>
    </source>
</evidence>
<dbReference type="PROSITE" id="PS00227">
    <property type="entry name" value="TUBULIN"/>
    <property type="match status" value="1"/>
</dbReference>
<evidence type="ECO:0000256" key="3">
    <source>
        <dbReference type="ARBA" id="ARBA00004138"/>
    </source>
</evidence>
<evidence type="ECO:0000256" key="4">
    <source>
        <dbReference type="ARBA" id="ARBA00009636"/>
    </source>
</evidence>
<comment type="function">
    <text evidence="13">Acts as a positive regulator of hedgehog signaling and regulates ciliary function.</text>
</comment>
<comment type="caution">
    <text evidence="17">The sequence shown here is derived from an EMBL/GenBank/DDBJ whole genome shotgun (WGS) entry which is preliminary data.</text>
</comment>
<dbReference type="Gene3D" id="3.40.50.1440">
    <property type="entry name" value="Tubulin/FtsZ, GTPase domain"/>
    <property type="match status" value="1"/>
</dbReference>
<keyword evidence="9 14" id="KW-0342">GTP-binding</keyword>
<feature type="region of interest" description="Disordered" evidence="15">
    <location>
        <begin position="1"/>
        <end position="21"/>
    </location>
</feature>
<evidence type="ECO:0000256" key="5">
    <source>
        <dbReference type="ARBA" id="ARBA00014184"/>
    </source>
</evidence>
<evidence type="ECO:0000256" key="6">
    <source>
        <dbReference type="ARBA" id="ARBA00022701"/>
    </source>
</evidence>
<comment type="subcellular location">
    <subcellularLocation>
        <location evidence="3">Cell projection</location>
        <location evidence="3">Cilium</location>
    </subcellularLocation>
    <subcellularLocation>
        <location evidence="1">Cytoplasm</location>
        <location evidence="1">Cytoskeleton</location>
        <location evidence="1">Microtubule organizing center</location>
        <location evidence="1">Centrosome</location>
        <location evidence="1">Centriole</location>
    </subcellularLocation>
    <subcellularLocation>
        <location evidence="2">Nucleus</location>
    </subcellularLocation>
</comment>
<dbReference type="EMBL" id="JARBHB010000017">
    <property type="protein sequence ID" value="KAJ8866159.1"/>
    <property type="molecule type" value="Genomic_DNA"/>
</dbReference>
<evidence type="ECO:0000256" key="7">
    <source>
        <dbReference type="ARBA" id="ARBA00022741"/>
    </source>
</evidence>
<name>A0ABQ9G526_9NEOP</name>
<dbReference type="CDD" id="cd02189">
    <property type="entry name" value="delta_zeta_tubulin-like"/>
    <property type="match status" value="1"/>
</dbReference>
<evidence type="ECO:0000256" key="12">
    <source>
        <dbReference type="ARBA" id="ARBA00030594"/>
    </source>
</evidence>
<dbReference type="InterPro" id="IPR023123">
    <property type="entry name" value="Tubulin_C"/>
</dbReference>
<dbReference type="InterPro" id="IPR003008">
    <property type="entry name" value="Tubulin_FtsZ_GTPase"/>
</dbReference>
<dbReference type="InterPro" id="IPR017975">
    <property type="entry name" value="Tubulin_CS"/>
</dbReference>
<gene>
    <name evidence="17" type="ORF">PR048_033683</name>
</gene>
<keyword evidence="6 14" id="KW-0493">Microtubule</keyword>
<accession>A0ABQ9G526</accession>
<keyword evidence="8" id="KW-0970">Cilium biogenesis/degradation</keyword>
<keyword evidence="11" id="KW-0966">Cell projection</keyword>
<dbReference type="Proteomes" id="UP001159363">
    <property type="component" value="Chromosome 16"/>
</dbReference>
<comment type="similarity">
    <text evidence="4 14">Belongs to the tubulin family.</text>
</comment>
<evidence type="ECO:0000256" key="11">
    <source>
        <dbReference type="ARBA" id="ARBA00023273"/>
    </source>
</evidence>
<evidence type="ECO:0000256" key="10">
    <source>
        <dbReference type="ARBA" id="ARBA00023242"/>
    </source>
</evidence>
<evidence type="ECO:0000256" key="15">
    <source>
        <dbReference type="SAM" id="MobiDB-lite"/>
    </source>
</evidence>
<evidence type="ECO:0000256" key="8">
    <source>
        <dbReference type="ARBA" id="ARBA00022794"/>
    </source>
</evidence>
<organism evidence="17 18">
    <name type="scientific">Dryococelus australis</name>
    <dbReference type="NCBI Taxonomy" id="614101"/>
    <lineage>
        <taxon>Eukaryota</taxon>
        <taxon>Metazoa</taxon>
        <taxon>Ecdysozoa</taxon>
        <taxon>Arthropoda</taxon>
        <taxon>Hexapoda</taxon>
        <taxon>Insecta</taxon>
        <taxon>Pterygota</taxon>
        <taxon>Neoptera</taxon>
        <taxon>Polyneoptera</taxon>
        <taxon>Phasmatodea</taxon>
        <taxon>Verophasmatodea</taxon>
        <taxon>Anareolatae</taxon>
        <taxon>Phasmatidae</taxon>
        <taxon>Eurycanthinae</taxon>
        <taxon>Dryococelus</taxon>
    </lineage>
</organism>
<dbReference type="SUPFAM" id="SSF55307">
    <property type="entry name" value="Tubulin C-terminal domain-like"/>
    <property type="match status" value="1"/>
</dbReference>
<evidence type="ECO:0000313" key="18">
    <source>
        <dbReference type="Proteomes" id="UP001159363"/>
    </source>
</evidence>
<keyword evidence="10" id="KW-0539">Nucleus</keyword>
<dbReference type="PRINTS" id="PR01224">
    <property type="entry name" value="DELTATUBULIN"/>
</dbReference>
<feature type="domain" description="Tubulin/FtsZ GTPase" evidence="16">
    <location>
        <begin position="38"/>
        <end position="233"/>
    </location>
</feature>
<dbReference type="Pfam" id="PF00091">
    <property type="entry name" value="Tubulin"/>
    <property type="match status" value="1"/>
</dbReference>
<evidence type="ECO:0000256" key="9">
    <source>
        <dbReference type="ARBA" id="ARBA00023134"/>
    </source>
</evidence>
<dbReference type="SUPFAM" id="SSF52490">
    <property type="entry name" value="Tubulin nucleotide-binding domain-like"/>
    <property type="match status" value="1"/>
</dbReference>
<evidence type="ECO:0000256" key="14">
    <source>
        <dbReference type="RuleBase" id="RU000352"/>
    </source>
</evidence>
<dbReference type="SMART" id="SM00864">
    <property type="entry name" value="Tubulin"/>
    <property type="match status" value="1"/>
</dbReference>
<dbReference type="InterPro" id="IPR002967">
    <property type="entry name" value="Delta_tubulin"/>
</dbReference>
<dbReference type="InterPro" id="IPR008280">
    <property type="entry name" value="Tub_FtsZ_C"/>
</dbReference>
<evidence type="ECO:0000256" key="13">
    <source>
        <dbReference type="ARBA" id="ARBA00046149"/>
    </source>
</evidence>
<keyword evidence="7 14" id="KW-0547">Nucleotide-binding</keyword>
<evidence type="ECO:0000256" key="1">
    <source>
        <dbReference type="ARBA" id="ARBA00004114"/>
    </source>
</evidence>
<dbReference type="PRINTS" id="PR01161">
    <property type="entry name" value="TUBULIN"/>
</dbReference>
<dbReference type="InterPro" id="IPR036525">
    <property type="entry name" value="Tubulin/FtsZ_GTPase_sf"/>
</dbReference>
<keyword evidence="18" id="KW-1185">Reference proteome</keyword>
<evidence type="ECO:0000259" key="16">
    <source>
        <dbReference type="SMART" id="SM00864"/>
    </source>
</evidence>
<dbReference type="Gene3D" id="1.10.287.600">
    <property type="entry name" value="Helix hairpin bin"/>
    <property type="match status" value="1"/>
</dbReference>
<dbReference type="InterPro" id="IPR000217">
    <property type="entry name" value="Tubulin"/>
</dbReference>
<dbReference type="PANTHER" id="PTHR11588">
    <property type="entry name" value="TUBULIN"/>
    <property type="match status" value="1"/>
</dbReference>
<protein>
    <recommendedName>
        <fullName evidence="5">Tubulin delta chain</fullName>
    </recommendedName>
    <alternativeName>
        <fullName evidence="12">Delta-tubulin</fullName>
    </alternativeName>
</protein>
<sequence length="433" mass="48823">MGQALFSTLARDNTSSRRLHPEDSQYVEESWNTWFRTRKKGPHFARAVLVDTEDKVVNSVSQVQESSGSSWRYCRECRISSVGGGSGNNWAYGFHVKGPELHERVLECVRRQAEESDVPLAFLNLLSSSGGTGSGVGSYVVQELRHEFVFKKLVNVVVLPYSAGEVATQNYNTVLTLAKLYDMSDLHVVFQNDSLHRMCAALLGEKNTQLADMNHLMACKLASVFQPVQVYSGVSNIVSHLAAHPAFKMVTVKTAPHVSRVAEKFESILSWPVLLKHMKRSLRKVPSGSAEAVDWEIKQPLSKLPRSVVAQLVPSVTNMLFTRGCVPPDVETVSELSTRVPYCRWIPQEARLLHFHQPRRLLSHDKFITLVSNNNLVCHPLNAIVDKAWNTFAYKAYLHHYTKYGVQEDEFNEAFLKAERILQYYARMAKDSG</sequence>